<dbReference type="OrthoDB" id="3268477at2"/>
<evidence type="ECO:0000313" key="3">
    <source>
        <dbReference type="Proteomes" id="UP000281738"/>
    </source>
</evidence>
<evidence type="ECO:0000256" key="1">
    <source>
        <dbReference type="SAM" id="MobiDB-lite"/>
    </source>
</evidence>
<feature type="compositionally biased region" description="Basic and acidic residues" evidence="1">
    <location>
        <begin position="33"/>
        <end position="47"/>
    </location>
</feature>
<name>A0A3N2CS51_9ACTN</name>
<keyword evidence="3" id="KW-1185">Reference proteome</keyword>
<reference evidence="2 3" key="1">
    <citation type="submission" date="2018-11" db="EMBL/GenBank/DDBJ databases">
        <title>Sequencing the genomes of 1000 actinobacteria strains.</title>
        <authorList>
            <person name="Klenk H.-P."/>
        </authorList>
    </citation>
    <scope>NUCLEOTIDE SEQUENCE [LARGE SCALE GENOMIC DNA]</scope>
    <source>
        <strain evidence="2 3">DSM 12652</strain>
    </source>
</reference>
<dbReference type="EMBL" id="RKHO01000001">
    <property type="protein sequence ID" value="ROR90371.1"/>
    <property type="molecule type" value="Genomic_DNA"/>
</dbReference>
<comment type="caution">
    <text evidence="2">The sequence shown here is derived from an EMBL/GenBank/DDBJ whole genome shotgun (WGS) entry which is preliminary data.</text>
</comment>
<dbReference type="Proteomes" id="UP000281738">
    <property type="component" value="Unassembled WGS sequence"/>
</dbReference>
<proteinExistence type="predicted"/>
<sequence>MSQFWYCLKHHAVEGPDGCKAKDRLGPYDSEAEASRALDKVEERNEAWEGSDEDTAEGDARA</sequence>
<gene>
    <name evidence="2" type="ORF">EDD33_1211</name>
</gene>
<feature type="compositionally biased region" description="Acidic residues" evidence="1">
    <location>
        <begin position="49"/>
        <end position="62"/>
    </location>
</feature>
<dbReference type="AlphaFoldDB" id="A0A3N2CS51"/>
<accession>A0A3N2CS51</accession>
<evidence type="ECO:0000313" key="2">
    <source>
        <dbReference type="EMBL" id="ROR90371.1"/>
    </source>
</evidence>
<organism evidence="2 3">
    <name type="scientific">Nocardioides aurantiacus</name>
    <dbReference type="NCBI Taxonomy" id="86796"/>
    <lineage>
        <taxon>Bacteria</taxon>
        <taxon>Bacillati</taxon>
        <taxon>Actinomycetota</taxon>
        <taxon>Actinomycetes</taxon>
        <taxon>Propionibacteriales</taxon>
        <taxon>Nocardioidaceae</taxon>
        <taxon>Nocardioides</taxon>
    </lineage>
</organism>
<dbReference type="RefSeq" id="WP_123389530.1">
    <property type="nucleotide sequence ID" value="NZ_RKHO01000001.1"/>
</dbReference>
<protein>
    <recommendedName>
        <fullName evidence="4">SPOR domain-containing protein</fullName>
    </recommendedName>
</protein>
<feature type="region of interest" description="Disordered" evidence="1">
    <location>
        <begin position="18"/>
        <end position="62"/>
    </location>
</feature>
<evidence type="ECO:0008006" key="4">
    <source>
        <dbReference type="Google" id="ProtNLM"/>
    </source>
</evidence>